<gene>
    <name evidence="1" type="ORF">ACFYKX_15820</name>
</gene>
<dbReference type="EMBL" id="JBIACK010000008">
    <property type="protein sequence ID" value="MFE8702065.1"/>
    <property type="molecule type" value="Genomic_DNA"/>
</dbReference>
<sequence length="279" mass="32193">MRAFIIFLTLLMLVTNVDLHVEAKKNKEAQQPIQILPWKEVNSLLPKYSKFTVEDFETGMKFKVQRRAGSQHADVQPLTVKDTKIMKEIYNGKWSWKRRAIIVHQDGRKLAASMHGMPHGAGALKNNFPGHFCIHFYGSTTHKRNYMDLSHKLMVLKAGGKLQEYLNHADPYEITNSFIAGFKEQDEDILKYVSLQLRDDWDELVLEVENVAIGNMSVLPPEDLTEELSLDIPVTIDWFLKGRGGSKYRGSVHLIRFSPYDTWKVDTNKFIEENRLTSK</sequence>
<organism evidence="1 2">
    <name type="scientific">Cytobacillus spartinae</name>
    <dbReference type="NCBI Taxonomy" id="3299023"/>
    <lineage>
        <taxon>Bacteria</taxon>
        <taxon>Bacillati</taxon>
        <taxon>Bacillota</taxon>
        <taxon>Bacilli</taxon>
        <taxon>Bacillales</taxon>
        <taxon>Bacillaceae</taxon>
        <taxon>Cytobacillus</taxon>
    </lineage>
</organism>
<protein>
    <submittedName>
        <fullName evidence="1">Uncharacterized protein</fullName>
    </submittedName>
</protein>
<comment type="caution">
    <text evidence="1">The sequence shown here is derived from an EMBL/GenBank/DDBJ whole genome shotgun (WGS) entry which is preliminary data.</text>
</comment>
<proteinExistence type="predicted"/>
<accession>A0ABW6KFT0</accession>
<reference evidence="1 2" key="1">
    <citation type="submission" date="2024-08" db="EMBL/GenBank/DDBJ databases">
        <title>Two novel Cytobacillus novel species.</title>
        <authorList>
            <person name="Liu G."/>
        </authorList>
    </citation>
    <scope>NUCLEOTIDE SEQUENCE [LARGE SCALE GENOMIC DNA]</scope>
    <source>
        <strain evidence="1 2">FJAT-54145</strain>
    </source>
</reference>
<dbReference type="RefSeq" id="WP_389362033.1">
    <property type="nucleotide sequence ID" value="NZ_JBIACK010000008.1"/>
</dbReference>
<dbReference type="Proteomes" id="UP001601059">
    <property type="component" value="Unassembled WGS sequence"/>
</dbReference>
<keyword evidence="2" id="KW-1185">Reference proteome</keyword>
<evidence type="ECO:0000313" key="1">
    <source>
        <dbReference type="EMBL" id="MFE8702065.1"/>
    </source>
</evidence>
<name>A0ABW6KFT0_9BACI</name>
<evidence type="ECO:0000313" key="2">
    <source>
        <dbReference type="Proteomes" id="UP001601059"/>
    </source>
</evidence>